<reference evidence="2" key="1">
    <citation type="submission" date="2017-02" db="EMBL/GenBank/DDBJ databases">
        <authorList>
            <person name="Varghese N."/>
            <person name="Submissions S."/>
        </authorList>
    </citation>
    <scope>NUCLEOTIDE SEQUENCE [LARGE SCALE GENOMIC DNA]</scope>
    <source>
        <strain evidence="2">ATCC BAA-1030</strain>
    </source>
</reference>
<evidence type="ECO:0000313" key="1">
    <source>
        <dbReference type="EMBL" id="SJZ65848.1"/>
    </source>
</evidence>
<name>A0A1T4MGE5_9ENTE</name>
<dbReference type="Pfam" id="PF07751">
    <property type="entry name" value="Abi_2"/>
    <property type="match status" value="1"/>
</dbReference>
<dbReference type="AlphaFoldDB" id="A0A1T4MGE5"/>
<gene>
    <name evidence="1" type="ORF">SAMN02745116_01073</name>
</gene>
<evidence type="ECO:0000313" key="2">
    <source>
        <dbReference type="Proteomes" id="UP000190328"/>
    </source>
</evidence>
<keyword evidence="2" id="KW-1185">Reference proteome</keyword>
<dbReference type="EMBL" id="FUXI01000010">
    <property type="protein sequence ID" value="SJZ65848.1"/>
    <property type="molecule type" value="Genomic_DNA"/>
</dbReference>
<dbReference type="InterPro" id="IPR011664">
    <property type="entry name" value="Abi_system_AbiD/AbiF-like"/>
</dbReference>
<dbReference type="RefSeq" id="WP_078806998.1">
    <property type="nucleotide sequence ID" value="NZ_FUXI01000010.1"/>
</dbReference>
<dbReference type="OrthoDB" id="5363652at2"/>
<dbReference type="Proteomes" id="UP000190328">
    <property type="component" value="Unassembled WGS sequence"/>
</dbReference>
<organism evidence="1 2">
    <name type="scientific">Pilibacter termitis</name>
    <dbReference type="NCBI Taxonomy" id="263852"/>
    <lineage>
        <taxon>Bacteria</taxon>
        <taxon>Bacillati</taxon>
        <taxon>Bacillota</taxon>
        <taxon>Bacilli</taxon>
        <taxon>Lactobacillales</taxon>
        <taxon>Enterococcaceae</taxon>
        <taxon>Pilibacter</taxon>
    </lineage>
</organism>
<proteinExistence type="predicted"/>
<accession>A0A1T4MGE5</accession>
<protein>
    <submittedName>
        <fullName evidence="1">Abi-like protein</fullName>
    </submittedName>
</protein>
<sequence length="241" mass="28830">MKVFKSLEEQLEYLKENKKILFYDSTSAQNYLLLHNYYNVVSCGKVKFARSFTEKKHEYQEKNFSEWQEYYELDLRVSKKVISKILELEKEINSKLAYYLSEMIEYEQLTLGLKEEVKGILNKEISNGRKDYDFQETWVYVTKSTFGTVVKLLDILDKDTQEKICPKSYNLKMIKELKNLRNNLFHLTPLNVYLTTNERTNHQNKLRRVQLLRKLLPNDVELGEIIKNANRFNKMKKEKPA</sequence>
<dbReference type="STRING" id="263852.SAMN02745116_01073"/>